<feature type="transmembrane region" description="Helical" evidence="2">
    <location>
        <begin position="47"/>
        <end position="66"/>
    </location>
</feature>
<dbReference type="Proteomes" id="UP001530377">
    <property type="component" value="Unassembled WGS sequence"/>
</dbReference>
<evidence type="ECO:0000256" key="1">
    <source>
        <dbReference type="SAM" id="MobiDB-lite"/>
    </source>
</evidence>
<reference evidence="3 4" key="1">
    <citation type="submission" date="2024-10" db="EMBL/GenBank/DDBJ databases">
        <title>Updated reference genomes for cyclostephanoid diatoms.</title>
        <authorList>
            <person name="Roberts W.R."/>
            <person name="Alverson A.J."/>
        </authorList>
    </citation>
    <scope>NUCLEOTIDE SEQUENCE [LARGE SCALE GENOMIC DNA]</scope>
    <source>
        <strain evidence="3 4">AJA228-03</strain>
    </source>
</reference>
<feature type="transmembrane region" description="Helical" evidence="2">
    <location>
        <begin position="99"/>
        <end position="120"/>
    </location>
</feature>
<comment type="caution">
    <text evidence="3">The sequence shown here is derived from an EMBL/GenBank/DDBJ whole genome shotgun (WGS) entry which is preliminary data.</text>
</comment>
<keyword evidence="2" id="KW-0472">Membrane</keyword>
<sequence length="146" mass="15697">MSSASDVDPTSFIVTFALAFALYPAMAACVIGPLLSSSYRRPTPRDLLRLYRSTILSAFVVVPVWMHCLVGVDGDDGGLVDDYDVDERHARRRDRHRPAAFAALLSVVGIGWDAAITAFVGSTTEHRHGGGGEDSSESRTAIGEDD</sequence>
<gene>
    <name evidence="3" type="ORF">ACHAXA_003423</name>
</gene>
<dbReference type="EMBL" id="JALLPB020000041">
    <property type="protein sequence ID" value="KAL3823275.1"/>
    <property type="molecule type" value="Genomic_DNA"/>
</dbReference>
<keyword evidence="2" id="KW-1133">Transmembrane helix</keyword>
<keyword evidence="4" id="KW-1185">Reference proteome</keyword>
<evidence type="ECO:0000313" key="4">
    <source>
        <dbReference type="Proteomes" id="UP001530377"/>
    </source>
</evidence>
<protein>
    <submittedName>
        <fullName evidence="3">Uncharacterized protein</fullName>
    </submittedName>
</protein>
<feature type="region of interest" description="Disordered" evidence="1">
    <location>
        <begin position="123"/>
        <end position="146"/>
    </location>
</feature>
<evidence type="ECO:0000256" key="2">
    <source>
        <dbReference type="SAM" id="Phobius"/>
    </source>
</evidence>
<feature type="transmembrane region" description="Helical" evidence="2">
    <location>
        <begin position="12"/>
        <end position="35"/>
    </location>
</feature>
<organism evidence="3 4">
    <name type="scientific">Cyclostephanos tholiformis</name>
    <dbReference type="NCBI Taxonomy" id="382380"/>
    <lineage>
        <taxon>Eukaryota</taxon>
        <taxon>Sar</taxon>
        <taxon>Stramenopiles</taxon>
        <taxon>Ochrophyta</taxon>
        <taxon>Bacillariophyta</taxon>
        <taxon>Coscinodiscophyceae</taxon>
        <taxon>Thalassiosirophycidae</taxon>
        <taxon>Stephanodiscales</taxon>
        <taxon>Stephanodiscaceae</taxon>
        <taxon>Cyclostephanos</taxon>
    </lineage>
</organism>
<name>A0ABD3SFL3_9STRA</name>
<keyword evidence="2" id="KW-0812">Transmembrane</keyword>
<proteinExistence type="predicted"/>
<dbReference type="AlphaFoldDB" id="A0ABD3SFL3"/>
<accession>A0ABD3SFL3</accession>
<evidence type="ECO:0000313" key="3">
    <source>
        <dbReference type="EMBL" id="KAL3823275.1"/>
    </source>
</evidence>